<proteinExistence type="predicted"/>
<dbReference type="Proteomes" id="UP001479436">
    <property type="component" value="Unassembled WGS sequence"/>
</dbReference>
<sequence length="135" mass="15502">MLQARVGSRKVAQVNFEMQRSYFGSSCTKEYLNSFRNVFQRFTPKFLTKTEHADGQTPIVKKTLKKHSHQLRTILEKNRKAKLLVTKEIPTETMNNSPPSDIKTVPYNGFLQGLYSKLNIWKSDLPAKPPFTTPA</sequence>
<organism evidence="1 2">
    <name type="scientific">Basidiobolus ranarum</name>
    <dbReference type="NCBI Taxonomy" id="34480"/>
    <lineage>
        <taxon>Eukaryota</taxon>
        <taxon>Fungi</taxon>
        <taxon>Fungi incertae sedis</taxon>
        <taxon>Zoopagomycota</taxon>
        <taxon>Entomophthoromycotina</taxon>
        <taxon>Basidiobolomycetes</taxon>
        <taxon>Basidiobolales</taxon>
        <taxon>Basidiobolaceae</taxon>
        <taxon>Basidiobolus</taxon>
    </lineage>
</organism>
<reference evidence="1 2" key="1">
    <citation type="submission" date="2023-04" db="EMBL/GenBank/DDBJ databases">
        <title>Genome of Basidiobolus ranarum AG-B5.</title>
        <authorList>
            <person name="Stajich J.E."/>
            <person name="Carter-House D."/>
            <person name="Gryganskyi A."/>
        </authorList>
    </citation>
    <scope>NUCLEOTIDE SEQUENCE [LARGE SCALE GENOMIC DNA]</scope>
    <source>
        <strain evidence="1 2">AG-B5</strain>
    </source>
</reference>
<dbReference type="EMBL" id="JASJQH010008515">
    <property type="protein sequence ID" value="KAK9688325.1"/>
    <property type="molecule type" value="Genomic_DNA"/>
</dbReference>
<accession>A0ABR2VQJ7</accession>
<protein>
    <submittedName>
        <fullName evidence="1">Uncharacterized protein</fullName>
    </submittedName>
</protein>
<keyword evidence="2" id="KW-1185">Reference proteome</keyword>
<gene>
    <name evidence="1" type="ORF">K7432_014443</name>
</gene>
<comment type="caution">
    <text evidence="1">The sequence shown here is derived from an EMBL/GenBank/DDBJ whole genome shotgun (WGS) entry which is preliminary data.</text>
</comment>
<name>A0ABR2VQJ7_9FUNG</name>
<evidence type="ECO:0000313" key="1">
    <source>
        <dbReference type="EMBL" id="KAK9688325.1"/>
    </source>
</evidence>
<evidence type="ECO:0000313" key="2">
    <source>
        <dbReference type="Proteomes" id="UP001479436"/>
    </source>
</evidence>
<feature type="non-terminal residue" evidence="1">
    <location>
        <position position="135"/>
    </location>
</feature>